<evidence type="ECO:0000313" key="18">
    <source>
        <dbReference type="Proteomes" id="UP000198825"/>
    </source>
</evidence>
<dbReference type="GO" id="GO:0000725">
    <property type="term" value="P:recombinational repair"/>
    <property type="evidence" value="ECO:0007669"/>
    <property type="project" value="TreeGrafter"/>
</dbReference>
<keyword evidence="10" id="KW-0413">Isomerase</keyword>
<evidence type="ECO:0000256" key="6">
    <source>
        <dbReference type="ARBA" id="ARBA00022839"/>
    </source>
</evidence>
<evidence type="ECO:0000256" key="10">
    <source>
        <dbReference type="ARBA" id="ARBA00023235"/>
    </source>
</evidence>
<dbReference type="InterPro" id="IPR027417">
    <property type="entry name" value="P-loop_NTPase"/>
</dbReference>
<evidence type="ECO:0000259" key="15">
    <source>
        <dbReference type="PROSITE" id="PS51198"/>
    </source>
</evidence>
<name>A0A1H2LKR3_9ACTN</name>
<evidence type="ECO:0000256" key="8">
    <source>
        <dbReference type="ARBA" id="ARBA00023125"/>
    </source>
</evidence>
<dbReference type="PROSITE" id="PS51217">
    <property type="entry name" value="UVRD_HELICASE_CTER"/>
    <property type="match status" value="1"/>
</dbReference>
<gene>
    <name evidence="17" type="ORF">SAMN04488544_0337</name>
</gene>
<evidence type="ECO:0000256" key="14">
    <source>
        <dbReference type="PROSITE-ProRule" id="PRU00560"/>
    </source>
</evidence>
<dbReference type="GO" id="GO:0043138">
    <property type="term" value="F:3'-5' DNA helicase activity"/>
    <property type="evidence" value="ECO:0007669"/>
    <property type="project" value="UniProtKB-EC"/>
</dbReference>
<dbReference type="InterPro" id="IPR038726">
    <property type="entry name" value="PDDEXK_AddAB-type"/>
</dbReference>
<dbReference type="Gene3D" id="3.90.320.10">
    <property type="match status" value="1"/>
</dbReference>
<sequence>MTAPLADASARQRVCTETGSTLFVNAGAGSGKTSALVDRVLRLVLHDHVPLRHVAAVTFTDKAGAELRDRLRVAFERAVMQGDGTEEAAREALDDLDPAPIGTLHAFAQRLLSEHPIEARLPPQIEVLDEIGSAVAFEDRWSGIRGELLDDETMAQPLLLGMAVGVTLDQLRSLALLLGNDWDLLEERILRAPVEEVAAPDLTDFRRKAEVVLDLREQCRNDSDKLLPKLGDLAAQLAQIEAAPDAETALMVLRETSELKPTLGQAKNWSVPVAGVRAELGEVVSEATLILSRVRDACLRRLAEWLAVRVLAAAETRRAESRLEFHDLLVLARDLLRSSPAARRGLHQRYQRLLLDEFQDTDPIQIELAVRIAAGETADAEDWHDIPVPPGRLFVVGDPKQSIYRFRRASIATYLDAAQHLGEEVSLTTNFRSVAPVLDWVNTVFGNLIQAVDGGQPPYAALDQHRQQWERGPGVTVLGRDVHLDLPSRGGADELRAREAADVAAVVQHALVDGWQVTDPVTKELRAARPDDIAVLVPARTSLPFLEDAFTAGGVEYRAESSSLVYQADEVRSLLACARAVADPTDQLALVQVLRSSLFGCGDDDLWRWKHAGGALNLYAELEDEALSAGPVGTAFRYLKRLSFDARAMLPSELLATVVADRRMWEVAAGRSRSRDAWRRLRFIVDQARAWSEVAAGGGLREYVAWASHQGQETRRVAEAVLPEKDADAVRIMTIHAAKGLEFPIVVLSGMTAQQNRRRGVQLLWPPEGGYAVKLSKDVQAGDFDAAAPVDEQMDRLEKRRLLYVAATRARDHLVVSLHRKEKGPETAASLLAEAGAGTAARAVPFEPPAAASPMPNRPVATVSPPPEFDEWWRGVLLARRSSERPSAQSASGLEGTEPEVVLAASPPPAGSAKGARDLELPPWTKGRYGSAVGRAVHAVLQVVALDSSDSDIGVDRAVAAQCVAEGLLGQEPLVRGLVGSALASPLVQRAAAREHWREQYVGTLQDDGTVLEGYIDLVFRDDDATLVVVDYKTDAIPAGALASRVTYYRPQMEAYVQCLTAATGATVRAELLFLHPSVSATAVPV</sequence>
<evidence type="ECO:0000313" key="17">
    <source>
        <dbReference type="EMBL" id="SDU81161.1"/>
    </source>
</evidence>
<dbReference type="GO" id="GO:0009338">
    <property type="term" value="C:exodeoxyribonuclease V complex"/>
    <property type="evidence" value="ECO:0007669"/>
    <property type="project" value="TreeGrafter"/>
</dbReference>
<keyword evidence="4 14" id="KW-0378">Hydrolase</keyword>
<dbReference type="Gene3D" id="3.40.50.300">
    <property type="entry name" value="P-loop containing nucleotide triphosphate hydrolases"/>
    <property type="match status" value="4"/>
</dbReference>
<dbReference type="EMBL" id="LT629799">
    <property type="protein sequence ID" value="SDU81161.1"/>
    <property type="molecule type" value="Genomic_DNA"/>
</dbReference>
<evidence type="ECO:0000256" key="1">
    <source>
        <dbReference type="ARBA" id="ARBA00022722"/>
    </source>
</evidence>
<dbReference type="GO" id="GO:0004527">
    <property type="term" value="F:exonuclease activity"/>
    <property type="evidence" value="ECO:0007669"/>
    <property type="project" value="UniProtKB-KW"/>
</dbReference>
<dbReference type="Pfam" id="PF13361">
    <property type="entry name" value="UvrD_C"/>
    <property type="match status" value="1"/>
</dbReference>
<keyword evidence="6 17" id="KW-0269">Exonuclease</keyword>
<protein>
    <recommendedName>
        <fullName evidence="12">DNA 3'-5' helicase</fullName>
        <ecNumber evidence="12">5.6.2.4</ecNumber>
    </recommendedName>
</protein>
<evidence type="ECO:0000256" key="5">
    <source>
        <dbReference type="ARBA" id="ARBA00022806"/>
    </source>
</evidence>
<dbReference type="GO" id="GO:0003677">
    <property type="term" value="F:DNA binding"/>
    <property type="evidence" value="ECO:0007669"/>
    <property type="project" value="UniProtKB-KW"/>
</dbReference>
<evidence type="ECO:0000256" key="12">
    <source>
        <dbReference type="ARBA" id="ARBA00034808"/>
    </source>
</evidence>
<evidence type="ECO:0000256" key="13">
    <source>
        <dbReference type="ARBA" id="ARBA00048988"/>
    </source>
</evidence>
<evidence type="ECO:0000256" key="11">
    <source>
        <dbReference type="ARBA" id="ARBA00034617"/>
    </source>
</evidence>
<dbReference type="GO" id="GO:0005829">
    <property type="term" value="C:cytosol"/>
    <property type="evidence" value="ECO:0007669"/>
    <property type="project" value="TreeGrafter"/>
</dbReference>
<evidence type="ECO:0000256" key="7">
    <source>
        <dbReference type="ARBA" id="ARBA00022840"/>
    </source>
</evidence>
<feature type="binding site" evidence="14">
    <location>
        <begin position="26"/>
        <end position="33"/>
    </location>
    <ligand>
        <name>ATP</name>
        <dbReference type="ChEBI" id="CHEBI:30616"/>
    </ligand>
</feature>
<keyword evidence="7 14" id="KW-0067">ATP-binding</keyword>
<dbReference type="InterPro" id="IPR014017">
    <property type="entry name" value="DNA_helicase_UvrD-like_C"/>
</dbReference>
<dbReference type="Pfam" id="PF12705">
    <property type="entry name" value="PDDEXK_1"/>
    <property type="match status" value="1"/>
</dbReference>
<accession>A0A1H2LKR3</accession>
<dbReference type="EC" id="5.6.2.4" evidence="12"/>
<dbReference type="Pfam" id="PF00580">
    <property type="entry name" value="UvrD-helicase"/>
    <property type="match status" value="1"/>
</dbReference>
<organism evidence="17 18">
    <name type="scientific">Microlunatus sagamiharensis</name>
    <dbReference type="NCBI Taxonomy" id="546874"/>
    <lineage>
        <taxon>Bacteria</taxon>
        <taxon>Bacillati</taxon>
        <taxon>Actinomycetota</taxon>
        <taxon>Actinomycetes</taxon>
        <taxon>Propionibacteriales</taxon>
        <taxon>Propionibacteriaceae</taxon>
        <taxon>Microlunatus</taxon>
    </lineage>
</organism>
<dbReference type="GO" id="GO:0005524">
    <property type="term" value="F:ATP binding"/>
    <property type="evidence" value="ECO:0007669"/>
    <property type="project" value="UniProtKB-UniRule"/>
</dbReference>
<keyword evidence="8" id="KW-0238">DNA-binding</keyword>
<keyword evidence="3" id="KW-0227">DNA damage</keyword>
<keyword evidence="5 14" id="KW-0347">Helicase</keyword>
<comment type="catalytic activity">
    <reaction evidence="13">
        <text>ATP + H2O = ADP + phosphate + H(+)</text>
        <dbReference type="Rhea" id="RHEA:13065"/>
        <dbReference type="ChEBI" id="CHEBI:15377"/>
        <dbReference type="ChEBI" id="CHEBI:15378"/>
        <dbReference type="ChEBI" id="CHEBI:30616"/>
        <dbReference type="ChEBI" id="CHEBI:43474"/>
        <dbReference type="ChEBI" id="CHEBI:456216"/>
        <dbReference type="EC" id="5.6.2.4"/>
    </reaction>
</comment>
<proteinExistence type="predicted"/>
<dbReference type="SUPFAM" id="SSF52980">
    <property type="entry name" value="Restriction endonuclease-like"/>
    <property type="match status" value="1"/>
</dbReference>
<evidence type="ECO:0000256" key="2">
    <source>
        <dbReference type="ARBA" id="ARBA00022741"/>
    </source>
</evidence>
<feature type="domain" description="UvrD-like helicase C-terminal" evidence="16">
    <location>
        <begin position="456"/>
        <end position="740"/>
    </location>
</feature>
<keyword evidence="9" id="KW-0234">DNA repair</keyword>
<dbReference type="STRING" id="546874.SAMN04488544_0337"/>
<dbReference type="Proteomes" id="UP000198825">
    <property type="component" value="Chromosome I"/>
</dbReference>
<dbReference type="PANTHER" id="PTHR11070">
    <property type="entry name" value="UVRD / RECB / PCRA DNA HELICASE FAMILY MEMBER"/>
    <property type="match status" value="1"/>
</dbReference>
<dbReference type="InterPro" id="IPR014016">
    <property type="entry name" value="UvrD-like_ATP-bd"/>
</dbReference>
<dbReference type="PROSITE" id="PS51198">
    <property type="entry name" value="UVRD_HELICASE_ATP_BIND"/>
    <property type="match status" value="1"/>
</dbReference>
<dbReference type="AlphaFoldDB" id="A0A1H2LKR3"/>
<evidence type="ECO:0000259" key="16">
    <source>
        <dbReference type="PROSITE" id="PS51217"/>
    </source>
</evidence>
<dbReference type="InterPro" id="IPR011335">
    <property type="entry name" value="Restrct_endonuc-II-like"/>
</dbReference>
<evidence type="ECO:0000256" key="4">
    <source>
        <dbReference type="ARBA" id="ARBA00022801"/>
    </source>
</evidence>
<comment type="catalytic activity">
    <reaction evidence="11">
        <text>Couples ATP hydrolysis with the unwinding of duplex DNA by translocating in the 3'-5' direction.</text>
        <dbReference type="EC" id="5.6.2.4"/>
    </reaction>
</comment>
<dbReference type="InterPro" id="IPR000212">
    <property type="entry name" value="DNA_helicase_UvrD/REP"/>
</dbReference>
<keyword evidence="1" id="KW-0540">Nuclease</keyword>
<evidence type="ECO:0000256" key="3">
    <source>
        <dbReference type="ARBA" id="ARBA00022763"/>
    </source>
</evidence>
<dbReference type="RefSeq" id="WP_231918394.1">
    <property type="nucleotide sequence ID" value="NZ_LT629799.1"/>
</dbReference>
<evidence type="ECO:0000256" key="9">
    <source>
        <dbReference type="ARBA" id="ARBA00023204"/>
    </source>
</evidence>
<reference evidence="18" key="1">
    <citation type="submission" date="2016-10" db="EMBL/GenBank/DDBJ databases">
        <authorList>
            <person name="Varghese N."/>
            <person name="Submissions S."/>
        </authorList>
    </citation>
    <scope>NUCLEOTIDE SEQUENCE [LARGE SCALE GENOMIC DNA]</scope>
    <source>
        <strain evidence="18">DSM 21743</strain>
    </source>
</reference>
<dbReference type="SUPFAM" id="SSF52540">
    <property type="entry name" value="P-loop containing nucleoside triphosphate hydrolases"/>
    <property type="match status" value="1"/>
</dbReference>
<keyword evidence="2 14" id="KW-0547">Nucleotide-binding</keyword>
<feature type="domain" description="UvrD-like helicase ATP-binding" evidence="15">
    <location>
        <begin position="5"/>
        <end position="434"/>
    </location>
</feature>
<dbReference type="PANTHER" id="PTHR11070:SF23">
    <property type="entry name" value="RECBCD ENZYME SUBUNIT RECB"/>
    <property type="match status" value="1"/>
</dbReference>
<dbReference type="InterPro" id="IPR011604">
    <property type="entry name" value="PDDEXK-like_dom_sf"/>
</dbReference>
<keyword evidence="18" id="KW-1185">Reference proteome</keyword>